<keyword evidence="2" id="KW-1185">Reference proteome</keyword>
<accession>A0ACC0KRM2</accession>
<reference evidence="1 2" key="1">
    <citation type="journal article" date="2022" name="Genome Biol. Evol.">
        <title>The Spruce Budworm Genome: Reconstructing the Evolutionary History of Antifreeze Proteins.</title>
        <authorList>
            <person name="Beliveau C."/>
            <person name="Gagne P."/>
            <person name="Picq S."/>
            <person name="Vernygora O."/>
            <person name="Keeling C.I."/>
            <person name="Pinkney K."/>
            <person name="Doucet D."/>
            <person name="Wen F."/>
            <person name="Johnston J.S."/>
            <person name="Maaroufi H."/>
            <person name="Boyle B."/>
            <person name="Laroche J."/>
            <person name="Dewar K."/>
            <person name="Juretic N."/>
            <person name="Blackburn G."/>
            <person name="Nisole A."/>
            <person name="Brunet B."/>
            <person name="Brandao M."/>
            <person name="Lumley L."/>
            <person name="Duan J."/>
            <person name="Quan G."/>
            <person name="Lucarotti C.J."/>
            <person name="Roe A.D."/>
            <person name="Sperling F.A.H."/>
            <person name="Levesque R.C."/>
            <person name="Cusson M."/>
        </authorList>
    </citation>
    <scope>NUCLEOTIDE SEQUENCE [LARGE SCALE GENOMIC DNA]</scope>
    <source>
        <strain evidence="1">Glfc:IPQL:Cfum</strain>
    </source>
</reference>
<gene>
    <name evidence="1" type="ORF">MSG28_011246</name>
</gene>
<organism evidence="1 2">
    <name type="scientific">Choristoneura fumiferana</name>
    <name type="common">Spruce budworm moth</name>
    <name type="synonym">Archips fumiferana</name>
    <dbReference type="NCBI Taxonomy" id="7141"/>
    <lineage>
        <taxon>Eukaryota</taxon>
        <taxon>Metazoa</taxon>
        <taxon>Ecdysozoa</taxon>
        <taxon>Arthropoda</taxon>
        <taxon>Hexapoda</taxon>
        <taxon>Insecta</taxon>
        <taxon>Pterygota</taxon>
        <taxon>Neoptera</taxon>
        <taxon>Endopterygota</taxon>
        <taxon>Lepidoptera</taxon>
        <taxon>Glossata</taxon>
        <taxon>Ditrysia</taxon>
        <taxon>Tortricoidea</taxon>
        <taxon>Tortricidae</taxon>
        <taxon>Tortricinae</taxon>
        <taxon>Choristoneura</taxon>
    </lineage>
</organism>
<dbReference type="EMBL" id="CM046118">
    <property type="protein sequence ID" value="KAI8438920.1"/>
    <property type="molecule type" value="Genomic_DNA"/>
</dbReference>
<name>A0ACC0KRM2_CHOFU</name>
<proteinExistence type="predicted"/>
<comment type="caution">
    <text evidence="1">The sequence shown here is derived from an EMBL/GenBank/DDBJ whole genome shotgun (WGS) entry which is preliminary data.</text>
</comment>
<protein>
    <submittedName>
        <fullName evidence="1">Uncharacterized protein</fullName>
    </submittedName>
</protein>
<dbReference type="Proteomes" id="UP001064048">
    <property type="component" value="Chromosome 18"/>
</dbReference>
<sequence>MGQVSGVALNNAGQVLVFHRASNTWDAGTFSNRNVYQAIGEPPIPHPTVLVFNDTGELVFKFAPGQREQPALVLGEKFVPGNDELHFCKPSAVAVLASGEFFVADGYCNTRIMKNTTVPVKPTTTVGRKGVTRRRWEYGHGEFKLRRLLERRRFTRVHSDDSDDEPAPMLPPQPPAHA</sequence>
<evidence type="ECO:0000313" key="2">
    <source>
        <dbReference type="Proteomes" id="UP001064048"/>
    </source>
</evidence>
<evidence type="ECO:0000313" key="1">
    <source>
        <dbReference type="EMBL" id="KAI8438920.1"/>
    </source>
</evidence>